<evidence type="ECO:0000256" key="4">
    <source>
        <dbReference type="ARBA" id="ARBA00023125"/>
    </source>
</evidence>
<dbReference type="CDD" id="cd00009">
    <property type="entry name" value="AAA"/>
    <property type="match status" value="1"/>
</dbReference>
<keyword evidence="10" id="KW-1185">Reference proteome</keyword>
<dbReference type="SUPFAM" id="SSF46689">
    <property type="entry name" value="Homeodomain-like"/>
    <property type="match status" value="1"/>
</dbReference>
<dbReference type="SUPFAM" id="SSF52172">
    <property type="entry name" value="CheY-like"/>
    <property type="match status" value="1"/>
</dbReference>
<keyword evidence="6" id="KW-0597">Phosphoprotein</keyword>
<dbReference type="GO" id="GO:0005524">
    <property type="term" value="F:ATP binding"/>
    <property type="evidence" value="ECO:0007669"/>
    <property type="project" value="UniProtKB-KW"/>
</dbReference>
<dbReference type="KEGG" id="pace:A6070_13360"/>
<dbReference type="PROSITE" id="PS50045">
    <property type="entry name" value="SIGMA54_INTERACT_4"/>
    <property type="match status" value="1"/>
</dbReference>
<dbReference type="SUPFAM" id="SSF52540">
    <property type="entry name" value="P-loop containing nucleoside triphosphate hydrolases"/>
    <property type="match status" value="1"/>
</dbReference>
<evidence type="ECO:0000256" key="6">
    <source>
        <dbReference type="PROSITE-ProRule" id="PRU00169"/>
    </source>
</evidence>
<keyword evidence="1" id="KW-0547">Nucleotide-binding</keyword>
<proteinExistence type="predicted"/>
<dbReference type="PANTHER" id="PTHR32071">
    <property type="entry name" value="TRANSCRIPTIONAL REGULATORY PROTEIN"/>
    <property type="match status" value="1"/>
</dbReference>
<evidence type="ECO:0000256" key="3">
    <source>
        <dbReference type="ARBA" id="ARBA00023015"/>
    </source>
</evidence>
<accession>A0A1L3GEN6</accession>
<evidence type="ECO:0000256" key="2">
    <source>
        <dbReference type="ARBA" id="ARBA00022840"/>
    </source>
</evidence>
<keyword evidence="3" id="KW-0805">Transcription regulation</keyword>
<dbReference type="Gene3D" id="3.40.50.300">
    <property type="entry name" value="P-loop containing nucleotide triphosphate hydrolases"/>
    <property type="match status" value="1"/>
</dbReference>
<feature type="modified residue" description="4-aspartylphosphate" evidence="6">
    <location>
        <position position="55"/>
    </location>
</feature>
<evidence type="ECO:0000313" key="10">
    <source>
        <dbReference type="Proteomes" id="UP000182264"/>
    </source>
</evidence>
<keyword evidence="2" id="KW-0067">ATP-binding</keyword>
<organism evidence="9 10">
    <name type="scientific">Syntrophotalea acetylenica</name>
    <name type="common">Pelobacter acetylenicus</name>
    <dbReference type="NCBI Taxonomy" id="29542"/>
    <lineage>
        <taxon>Bacteria</taxon>
        <taxon>Pseudomonadati</taxon>
        <taxon>Thermodesulfobacteriota</taxon>
        <taxon>Desulfuromonadia</taxon>
        <taxon>Desulfuromonadales</taxon>
        <taxon>Syntrophotaleaceae</taxon>
        <taxon>Syntrophotalea</taxon>
    </lineage>
</organism>
<dbReference type="Pfam" id="PF25601">
    <property type="entry name" value="AAA_lid_14"/>
    <property type="match status" value="1"/>
</dbReference>
<dbReference type="InterPro" id="IPR027417">
    <property type="entry name" value="P-loop_NTPase"/>
</dbReference>
<dbReference type="InterPro" id="IPR001789">
    <property type="entry name" value="Sig_transdc_resp-reg_receiver"/>
</dbReference>
<dbReference type="RefSeq" id="WP_072286252.1">
    <property type="nucleotide sequence ID" value="NZ_CP015455.1"/>
</dbReference>
<dbReference type="InterPro" id="IPR058031">
    <property type="entry name" value="AAA_lid_NorR"/>
</dbReference>
<dbReference type="InterPro" id="IPR009057">
    <property type="entry name" value="Homeodomain-like_sf"/>
</dbReference>
<dbReference type="InterPro" id="IPR002078">
    <property type="entry name" value="Sigma_54_int"/>
</dbReference>
<dbReference type="Gene3D" id="3.40.50.2300">
    <property type="match status" value="1"/>
</dbReference>
<dbReference type="OrthoDB" id="9814761at2"/>
<dbReference type="InterPro" id="IPR025944">
    <property type="entry name" value="Sigma_54_int_dom_CS"/>
</dbReference>
<dbReference type="GO" id="GO:0006355">
    <property type="term" value="P:regulation of DNA-templated transcription"/>
    <property type="evidence" value="ECO:0007669"/>
    <property type="project" value="InterPro"/>
</dbReference>
<name>A0A1L3GEN6_SYNAC</name>
<dbReference type="AlphaFoldDB" id="A0A1L3GEN6"/>
<feature type="domain" description="Response regulatory" evidence="8">
    <location>
        <begin position="6"/>
        <end position="120"/>
    </location>
</feature>
<keyword evidence="5" id="KW-0804">Transcription</keyword>
<dbReference type="PROSITE" id="PS00675">
    <property type="entry name" value="SIGMA54_INTERACT_1"/>
    <property type="match status" value="1"/>
</dbReference>
<dbReference type="Pfam" id="PF00072">
    <property type="entry name" value="Response_reg"/>
    <property type="match status" value="1"/>
</dbReference>
<protein>
    <submittedName>
        <fullName evidence="9">Fis family transcriptional regulator</fullName>
    </submittedName>
</protein>
<gene>
    <name evidence="9" type="ORF">A7E75_04715</name>
</gene>
<dbReference type="Gene3D" id="1.10.8.60">
    <property type="match status" value="1"/>
</dbReference>
<evidence type="ECO:0000259" key="8">
    <source>
        <dbReference type="PROSITE" id="PS50110"/>
    </source>
</evidence>
<sequence>MEQRANILIVDADQALGVALEQLLGSQGHLVQWCGTGQDALQRLANCTPDLMILDLQLPDLDGWHVYEQVGDLGDACPVVVATGRDLPEHAVTTLLNGPGDYLRKPAPVEDLATVAQRTLENSRLRKELACLRCQKGERFNQSAIIACSREMHQVLEMVQKVADSDASTVFIHGESGTGKELVARAIHYQSARADQPFMAINCAAVPSTLLESELLGHEKGAFTDAKNLKKGLFELADGGTVFLDEIGDMDPAMQAKLLRVLEERSFRRVGGTRDVCVDVRIVSATNRDLRKAMEDKSFRPDLYYRIGVIPIHLPPLRERRDDILPLAEFFIRQFNREFSKQVQGISRMAQKILLEYAWPGNIRELRNVIERAIILECEDQLLVENLPRELVSQSVEDNRGPLNFQLPPEGVDIEEVERELLRQALEMARGNQTQAAKLLHLGIDAFRYRMKKFGFL</sequence>
<evidence type="ECO:0000259" key="7">
    <source>
        <dbReference type="PROSITE" id="PS50045"/>
    </source>
</evidence>
<dbReference type="PROSITE" id="PS00676">
    <property type="entry name" value="SIGMA54_INTERACT_2"/>
    <property type="match status" value="1"/>
</dbReference>
<dbReference type="CDD" id="cd00156">
    <property type="entry name" value="REC"/>
    <property type="match status" value="1"/>
</dbReference>
<dbReference type="Proteomes" id="UP000182264">
    <property type="component" value="Chromosome"/>
</dbReference>
<dbReference type="FunFam" id="3.40.50.300:FF:000006">
    <property type="entry name" value="DNA-binding transcriptional regulator NtrC"/>
    <property type="match status" value="1"/>
</dbReference>
<dbReference type="Pfam" id="PF00158">
    <property type="entry name" value="Sigma54_activat"/>
    <property type="match status" value="1"/>
</dbReference>
<evidence type="ECO:0000256" key="1">
    <source>
        <dbReference type="ARBA" id="ARBA00022741"/>
    </source>
</evidence>
<dbReference type="InterPro" id="IPR011006">
    <property type="entry name" value="CheY-like_superfamily"/>
</dbReference>
<dbReference type="PRINTS" id="PR01590">
    <property type="entry name" value="HTHFIS"/>
</dbReference>
<dbReference type="GO" id="GO:0000160">
    <property type="term" value="P:phosphorelay signal transduction system"/>
    <property type="evidence" value="ECO:0007669"/>
    <property type="project" value="InterPro"/>
</dbReference>
<evidence type="ECO:0000313" key="9">
    <source>
        <dbReference type="EMBL" id="APG24412.1"/>
    </source>
</evidence>
<dbReference type="Pfam" id="PF02954">
    <property type="entry name" value="HTH_8"/>
    <property type="match status" value="1"/>
</dbReference>
<dbReference type="SMART" id="SM00448">
    <property type="entry name" value="REC"/>
    <property type="match status" value="1"/>
</dbReference>
<dbReference type="SMART" id="SM00382">
    <property type="entry name" value="AAA"/>
    <property type="match status" value="1"/>
</dbReference>
<dbReference type="PROSITE" id="PS00688">
    <property type="entry name" value="SIGMA54_INTERACT_3"/>
    <property type="match status" value="1"/>
</dbReference>
<dbReference type="InterPro" id="IPR003593">
    <property type="entry name" value="AAA+_ATPase"/>
</dbReference>
<dbReference type="PROSITE" id="PS50110">
    <property type="entry name" value="RESPONSE_REGULATORY"/>
    <property type="match status" value="1"/>
</dbReference>
<dbReference type="InterPro" id="IPR002197">
    <property type="entry name" value="HTH_Fis"/>
</dbReference>
<evidence type="ECO:0000256" key="5">
    <source>
        <dbReference type="ARBA" id="ARBA00023163"/>
    </source>
</evidence>
<keyword evidence="4" id="KW-0238">DNA-binding</keyword>
<dbReference type="InterPro" id="IPR025943">
    <property type="entry name" value="Sigma_54_int_dom_ATP-bd_2"/>
</dbReference>
<dbReference type="InterPro" id="IPR025662">
    <property type="entry name" value="Sigma_54_int_dom_ATP-bd_1"/>
</dbReference>
<feature type="domain" description="Sigma-54 factor interaction" evidence="7">
    <location>
        <begin position="145"/>
        <end position="375"/>
    </location>
</feature>
<dbReference type="GO" id="GO:0043565">
    <property type="term" value="F:sequence-specific DNA binding"/>
    <property type="evidence" value="ECO:0007669"/>
    <property type="project" value="InterPro"/>
</dbReference>
<reference evidence="9 10" key="1">
    <citation type="journal article" date="2017" name="Genome Announc.">
        <title>Complete Genome Sequences of Two Acetylene-Fermenting Pelobacter acetylenicus Strains.</title>
        <authorList>
            <person name="Sutton J.M."/>
            <person name="Baesman S.M."/>
            <person name="Fierst J.L."/>
            <person name="Poret-Peterson A.T."/>
            <person name="Oremland R.S."/>
            <person name="Dunlap D.S."/>
            <person name="Akob D.M."/>
        </authorList>
    </citation>
    <scope>NUCLEOTIDE SEQUENCE [LARGE SCALE GENOMIC DNA]</scope>
    <source>
        <strain evidence="9 10">DSM 3247</strain>
    </source>
</reference>
<dbReference type="Gene3D" id="1.10.10.60">
    <property type="entry name" value="Homeodomain-like"/>
    <property type="match status" value="1"/>
</dbReference>
<dbReference type="PANTHER" id="PTHR32071:SF113">
    <property type="entry name" value="ALGINATE BIOSYNTHESIS TRANSCRIPTIONAL REGULATORY PROTEIN ALGB"/>
    <property type="match status" value="1"/>
</dbReference>
<dbReference type="EMBL" id="CP015518">
    <property type="protein sequence ID" value="APG24412.1"/>
    <property type="molecule type" value="Genomic_DNA"/>
</dbReference>
<dbReference type="STRING" id="29542.A6070_13360"/>